<name>D8RNT5_SELML</name>
<dbReference type="InterPro" id="IPR009003">
    <property type="entry name" value="Peptidase_S1_PA"/>
</dbReference>
<dbReference type="SUPFAM" id="SSF50494">
    <property type="entry name" value="Trypsin-like serine proteases"/>
    <property type="match status" value="1"/>
</dbReference>
<evidence type="ECO:0000313" key="2">
    <source>
        <dbReference type="EMBL" id="EFJ25921.1"/>
    </source>
</evidence>
<dbReference type="HOGENOM" id="CLU_567910_0_0_1"/>
<keyword evidence="3" id="KW-1185">Reference proteome</keyword>
<proteinExistence type="predicted"/>
<evidence type="ECO:0000256" key="1">
    <source>
        <dbReference type="SAM" id="MobiDB-lite"/>
    </source>
</evidence>
<dbReference type="KEGG" id="smo:SELMODRAFT_413241"/>
<protein>
    <recommendedName>
        <fullName evidence="4">Peptidase S1 domain-containing protein</fullName>
    </recommendedName>
</protein>
<reference evidence="2 3" key="1">
    <citation type="journal article" date="2011" name="Science">
        <title>The Selaginella genome identifies genetic changes associated with the evolution of vascular plants.</title>
        <authorList>
            <person name="Banks J.A."/>
            <person name="Nishiyama T."/>
            <person name="Hasebe M."/>
            <person name="Bowman J.L."/>
            <person name="Gribskov M."/>
            <person name="dePamphilis C."/>
            <person name="Albert V.A."/>
            <person name="Aono N."/>
            <person name="Aoyama T."/>
            <person name="Ambrose B.A."/>
            <person name="Ashton N.W."/>
            <person name="Axtell M.J."/>
            <person name="Barker E."/>
            <person name="Barker M.S."/>
            <person name="Bennetzen J.L."/>
            <person name="Bonawitz N.D."/>
            <person name="Chapple C."/>
            <person name="Cheng C."/>
            <person name="Correa L.G."/>
            <person name="Dacre M."/>
            <person name="DeBarry J."/>
            <person name="Dreyer I."/>
            <person name="Elias M."/>
            <person name="Engstrom E.M."/>
            <person name="Estelle M."/>
            <person name="Feng L."/>
            <person name="Finet C."/>
            <person name="Floyd S.K."/>
            <person name="Frommer W.B."/>
            <person name="Fujita T."/>
            <person name="Gramzow L."/>
            <person name="Gutensohn M."/>
            <person name="Harholt J."/>
            <person name="Hattori M."/>
            <person name="Heyl A."/>
            <person name="Hirai T."/>
            <person name="Hiwatashi Y."/>
            <person name="Ishikawa M."/>
            <person name="Iwata M."/>
            <person name="Karol K.G."/>
            <person name="Koehler B."/>
            <person name="Kolukisaoglu U."/>
            <person name="Kubo M."/>
            <person name="Kurata T."/>
            <person name="Lalonde S."/>
            <person name="Li K."/>
            <person name="Li Y."/>
            <person name="Litt A."/>
            <person name="Lyons E."/>
            <person name="Manning G."/>
            <person name="Maruyama T."/>
            <person name="Michael T.P."/>
            <person name="Mikami K."/>
            <person name="Miyazaki S."/>
            <person name="Morinaga S."/>
            <person name="Murata T."/>
            <person name="Mueller-Roeber B."/>
            <person name="Nelson D.R."/>
            <person name="Obara M."/>
            <person name="Oguri Y."/>
            <person name="Olmstead R.G."/>
            <person name="Onodera N."/>
            <person name="Petersen B.L."/>
            <person name="Pils B."/>
            <person name="Prigge M."/>
            <person name="Rensing S.A."/>
            <person name="Riano-Pachon D.M."/>
            <person name="Roberts A.W."/>
            <person name="Sato Y."/>
            <person name="Scheller H.V."/>
            <person name="Schulz B."/>
            <person name="Schulz C."/>
            <person name="Shakirov E.V."/>
            <person name="Shibagaki N."/>
            <person name="Shinohara N."/>
            <person name="Shippen D.E."/>
            <person name="Soerensen I."/>
            <person name="Sotooka R."/>
            <person name="Sugimoto N."/>
            <person name="Sugita M."/>
            <person name="Sumikawa N."/>
            <person name="Tanurdzic M."/>
            <person name="Theissen G."/>
            <person name="Ulvskov P."/>
            <person name="Wakazuki S."/>
            <person name="Weng J.K."/>
            <person name="Willats W.W."/>
            <person name="Wipf D."/>
            <person name="Wolf P.G."/>
            <person name="Yang L."/>
            <person name="Zimmer A.D."/>
            <person name="Zhu Q."/>
            <person name="Mitros T."/>
            <person name="Hellsten U."/>
            <person name="Loque D."/>
            <person name="Otillar R."/>
            <person name="Salamov A."/>
            <person name="Schmutz J."/>
            <person name="Shapiro H."/>
            <person name="Lindquist E."/>
            <person name="Lucas S."/>
            <person name="Rokhsar D."/>
            <person name="Grigoriev I.V."/>
        </authorList>
    </citation>
    <scope>NUCLEOTIDE SEQUENCE [LARGE SCALE GENOMIC DNA]</scope>
</reference>
<dbReference type="InParanoid" id="D8RNT5"/>
<sequence length="541" mass="59886">MNLWRTARCGGLTLDNADVDVGTGNDAGDVEDLDDGVSQTNDPEGNTVAAAVTSRDCREWSISDLYPERLIISKDSQYPGKFSRFYACDWKTGHMYPFSPAQGELPKQIPLSPDCSPTTRMKQQVYVGIENMKSTHRVLSIFQNHIGDEETTNGTAFAVSQHMLLTAGHLVTFKDGKNMKWQLKEVLVYAGEFVPIQKVREFGFRCTVQGNATSVYSTRKECPEFGSDIAFLKVEGTTLPCFLLPSSPQKDLPLTVFGYPDAVGYLRRATRELKQNANPENGGLWSVYWRVLWDNIQEWTAQYEGDLKRAEETAKKWLLEQFQTVLRGIPDGAQCVSAGFVEALTSCFVGHTCPTVPGVSGGAVSPMESPGYFVAAHAGALDINQNCGTSTDNPAFVDQYLKFVLQDLPTPEWALYTRADFSIRPFLAWLHTHKAMLPPSSPWVKHLQQQLMVVHASEQQIGGLSLMEVILGNEDFTAEQIQLAAIPKVMIVALSVHQDVLACQNHIGDGIGLHVIVLMMSLGLYWFRGESSCCEIFRPAG</sequence>
<dbReference type="Gramene" id="EFJ25921">
    <property type="protein sequence ID" value="EFJ25921"/>
    <property type="gene ID" value="SELMODRAFT_413241"/>
</dbReference>
<gene>
    <name evidence="2" type="ORF">SELMODRAFT_413241</name>
</gene>
<evidence type="ECO:0000313" key="3">
    <source>
        <dbReference type="Proteomes" id="UP000001514"/>
    </source>
</evidence>
<accession>D8RNT5</accession>
<evidence type="ECO:0008006" key="4">
    <source>
        <dbReference type="Google" id="ProtNLM"/>
    </source>
</evidence>
<feature type="region of interest" description="Disordered" evidence="1">
    <location>
        <begin position="18"/>
        <end position="46"/>
    </location>
</feature>
<dbReference type="AlphaFoldDB" id="D8RNT5"/>
<organism evidence="3">
    <name type="scientific">Selaginella moellendorffii</name>
    <name type="common">Spikemoss</name>
    <dbReference type="NCBI Taxonomy" id="88036"/>
    <lineage>
        <taxon>Eukaryota</taxon>
        <taxon>Viridiplantae</taxon>
        <taxon>Streptophyta</taxon>
        <taxon>Embryophyta</taxon>
        <taxon>Tracheophyta</taxon>
        <taxon>Lycopodiopsida</taxon>
        <taxon>Selaginellales</taxon>
        <taxon>Selaginellaceae</taxon>
        <taxon>Selaginella</taxon>
    </lineage>
</organism>
<dbReference type="Proteomes" id="UP000001514">
    <property type="component" value="Unassembled WGS sequence"/>
</dbReference>
<dbReference type="EMBL" id="GL377585">
    <property type="protein sequence ID" value="EFJ25921.1"/>
    <property type="molecule type" value="Genomic_DNA"/>
</dbReference>